<feature type="transmembrane region" description="Helical" evidence="14">
    <location>
        <begin position="20"/>
        <end position="39"/>
    </location>
</feature>
<evidence type="ECO:0000256" key="8">
    <source>
        <dbReference type="ARBA" id="ARBA00022824"/>
    </source>
</evidence>
<dbReference type="Proteomes" id="UP000799772">
    <property type="component" value="Unassembled WGS sequence"/>
</dbReference>
<evidence type="ECO:0000256" key="5">
    <source>
        <dbReference type="ARBA" id="ARBA00022676"/>
    </source>
</evidence>
<evidence type="ECO:0000256" key="12">
    <source>
        <dbReference type="ARBA" id="ARBA00049506"/>
    </source>
</evidence>
<evidence type="ECO:0000256" key="3">
    <source>
        <dbReference type="ARBA" id="ARBA00011964"/>
    </source>
</evidence>
<keyword evidence="16" id="KW-1185">Reference proteome</keyword>
<evidence type="ECO:0000256" key="4">
    <source>
        <dbReference type="ARBA" id="ARBA00015561"/>
    </source>
</evidence>
<comment type="function">
    <text evidence="11 14">Dol-P-Man:Man(5)GlcNAc(2)-PP-Dol alpha-1,3-mannosyltransferase that operates in the biosynthetic pathway of dolichol-linked oligosaccharides, the glycan precursors employed in protein asparagine (N)-glycosylation. The assembly of dolichol-linked oligosaccharides begins on the cytosolic side of the endoplasmic reticulum membrane and finishes in its lumen. The sequential addition of sugars to dolichol pyrophosphate produces dolichol-linked oligosaccharides containing fourteen sugars, including two GlcNAcs, nine mannoses and three glucoses. Once assembled, the oligosaccharide is transferred from the lipid to nascent proteins by oligosaccharyltransferases. In the lumen of the endoplasmic reticulum, adds the first dolichyl beta-D-mannosyl phosphate derived mannose in an alpha-1,3 linkage to Man(5)GlcNAc(2)-PP-dolichol to produce Man(6)GlcNAc(2)-PP-dolichol.</text>
</comment>
<evidence type="ECO:0000313" key="16">
    <source>
        <dbReference type="Proteomes" id="UP000799772"/>
    </source>
</evidence>
<keyword evidence="10 14" id="KW-0472">Membrane</keyword>
<evidence type="ECO:0000256" key="14">
    <source>
        <dbReference type="RuleBase" id="RU364047"/>
    </source>
</evidence>
<dbReference type="Pfam" id="PF05208">
    <property type="entry name" value="ALG3"/>
    <property type="match status" value="1"/>
</dbReference>
<proteinExistence type="inferred from homology"/>
<dbReference type="InterPro" id="IPR007873">
    <property type="entry name" value="Glycosyltransferase_ALG3"/>
</dbReference>
<dbReference type="AlphaFoldDB" id="A0A9P4IJR5"/>
<dbReference type="GO" id="GO:0005789">
    <property type="term" value="C:endoplasmic reticulum membrane"/>
    <property type="evidence" value="ECO:0007669"/>
    <property type="project" value="UniProtKB-SubCell"/>
</dbReference>
<dbReference type="EMBL" id="ML978122">
    <property type="protein sequence ID" value="KAF2102876.1"/>
    <property type="molecule type" value="Genomic_DNA"/>
</dbReference>
<comment type="similarity">
    <text evidence="13">Belongs to the glycosyltransferase ALG3 family.</text>
</comment>
<comment type="subcellular location">
    <subcellularLocation>
        <location evidence="1 14">Endoplasmic reticulum membrane</location>
        <topology evidence="1 14">Multi-pass membrane protein</topology>
    </subcellularLocation>
</comment>
<organism evidence="15 16">
    <name type="scientific">Rhizodiscina lignyota</name>
    <dbReference type="NCBI Taxonomy" id="1504668"/>
    <lineage>
        <taxon>Eukaryota</taxon>
        <taxon>Fungi</taxon>
        <taxon>Dikarya</taxon>
        <taxon>Ascomycota</taxon>
        <taxon>Pezizomycotina</taxon>
        <taxon>Dothideomycetes</taxon>
        <taxon>Pleosporomycetidae</taxon>
        <taxon>Aulographales</taxon>
        <taxon>Rhizodiscinaceae</taxon>
        <taxon>Rhizodiscina</taxon>
    </lineage>
</organism>
<feature type="transmembrane region" description="Helical" evidence="14">
    <location>
        <begin position="73"/>
        <end position="89"/>
    </location>
</feature>
<comment type="pathway">
    <text evidence="2 14">Protein modification; protein glycosylation.</text>
</comment>
<evidence type="ECO:0000256" key="6">
    <source>
        <dbReference type="ARBA" id="ARBA00022679"/>
    </source>
</evidence>
<dbReference type="PANTHER" id="PTHR12646">
    <property type="entry name" value="NOT56 - RELATED"/>
    <property type="match status" value="1"/>
</dbReference>
<sequence>MDAINTILDILQNPKHARWIAPLLIVADVFLCGLIIWKIPYTEIDWVAYMQQVAQYISGERDYAKIEGDTGPLVYPGAHVFIYRILYAVTDKGRDIRTAQVIFGGLYLVTLGVVMACYRLAKAPPYIFPLLILSKRLHSIFLLRCFNDCWAVFFLWLAIYLYQKRLWTVGSFAYTTALGIKMSVLLILPAIGITLVQAIGRERAVTQALLIGQMQTLFGYPFLTKSTANYFGRAFQLSRAFLYKWTVNWRFISEETFLSPLFSRSLLSAHLGLLVLFAWTRWLAPTRSSFVRARRGLKDVVSFYLTRDDLHENELDQISRSINPTFVITTLLSANAIGMLCARSLHYQFYSWLCWSTPFLLWRSGVGPIGVYAVWAAQEWAWNVYPSTDASSMVTVGCLALQVAGVWWGTRDADVAKPKEGVKANGHGHAE</sequence>
<dbReference type="OrthoDB" id="20028at2759"/>
<name>A0A9P4IJR5_9PEZI</name>
<keyword evidence="6 14" id="KW-0808">Transferase</keyword>
<comment type="caution">
    <text evidence="15">The sequence shown here is derived from an EMBL/GenBank/DDBJ whole genome shotgun (WGS) entry which is preliminary data.</text>
</comment>
<evidence type="ECO:0000256" key="9">
    <source>
        <dbReference type="ARBA" id="ARBA00022989"/>
    </source>
</evidence>
<accession>A0A9P4IJR5</accession>
<evidence type="ECO:0000256" key="1">
    <source>
        <dbReference type="ARBA" id="ARBA00004477"/>
    </source>
</evidence>
<evidence type="ECO:0000256" key="7">
    <source>
        <dbReference type="ARBA" id="ARBA00022692"/>
    </source>
</evidence>
<dbReference type="EC" id="2.4.1.258" evidence="3 14"/>
<keyword evidence="8 14" id="KW-0256">Endoplasmic reticulum</keyword>
<evidence type="ECO:0000313" key="15">
    <source>
        <dbReference type="EMBL" id="KAF2102876.1"/>
    </source>
</evidence>
<keyword evidence="9 14" id="KW-1133">Transmembrane helix</keyword>
<dbReference type="GO" id="GO:0052925">
    <property type="term" value="F:dol-P-Man:Man(5)GlcNAc(2)-PP-Dol alpha-1,3-mannosyltransferase activity"/>
    <property type="evidence" value="ECO:0007669"/>
    <property type="project" value="UniProtKB-EC"/>
</dbReference>
<feature type="transmembrane region" description="Helical" evidence="14">
    <location>
        <begin position="101"/>
        <end position="121"/>
    </location>
</feature>
<evidence type="ECO:0000256" key="2">
    <source>
        <dbReference type="ARBA" id="ARBA00004922"/>
    </source>
</evidence>
<feature type="transmembrane region" description="Helical" evidence="14">
    <location>
        <begin position="174"/>
        <end position="199"/>
    </location>
</feature>
<keyword evidence="5 14" id="KW-0328">Glycosyltransferase</keyword>
<gene>
    <name evidence="15" type="ORF">NA57DRAFT_52422</name>
</gene>
<feature type="transmembrane region" description="Helical" evidence="14">
    <location>
        <begin position="141"/>
        <end position="162"/>
    </location>
</feature>
<evidence type="ECO:0000256" key="13">
    <source>
        <dbReference type="ARBA" id="ARBA00093457"/>
    </source>
</evidence>
<protein>
    <recommendedName>
        <fullName evidence="4 14">Dol-P-Man:Man(5)GlcNAc(2)-PP-Dol alpha-1,3-mannosyltransferase</fullName>
        <ecNumber evidence="3 14">2.4.1.258</ecNumber>
    </recommendedName>
    <alternativeName>
        <fullName evidence="14">Dol-P-Man-dependent alpha(1-3)-mannosyltransferase</fullName>
    </alternativeName>
</protein>
<dbReference type="PANTHER" id="PTHR12646:SF0">
    <property type="entry name" value="DOL-P-MAN:MAN(5)GLCNAC(2)-PP-DOL ALPHA-1,3-MANNOSYLTRANSFERASE"/>
    <property type="match status" value="1"/>
</dbReference>
<comment type="catalytic activity">
    <reaction evidence="12 14">
        <text>an alpha-D-Man-(1-&gt;2)-alpha-D-Man-(1-&gt;2)-alpha-D-Man-(1-&gt;3)-[alpha-D-Man-(1-&gt;6)]-beta-D-Man-(1-&gt;4)-beta-D-GlcNAc-(1-&gt;4)-alpha-D-GlcNAc-diphospho-di-trans,poly-cis-dolichol + a di-trans,poly-cis-dolichyl beta-D-mannosyl phosphate = an alpha-D-Man-(1-&gt;2)-alpha-D-Man-(1-&gt;2)-alpha-D-Man-(1-&gt;3)-[alpha-D-Man-(1-&gt;3)-alpha-D-Man-(1-&gt;6)]-beta-D-Man-(1-&gt;4)-beta-D-GlcNAc-(1-&gt;4)-alpha-D-GlcNAc-diphospho-di-trans,poly-cis-dolichol + a di-trans,poly-cis-dolichyl phosphate + H(+)</text>
        <dbReference type="Rhea" id="RHEA:29527"/>
        <dbReference type="Rhea" id="RHEA-COMP:19498"/>
        <dbReference type="Rhea" id="RHEA-COMP:19501"/>
        <dbReference type="Rhea" id="RHEA-COMP:19516"/>
        <dbReference type="Rhea" id="RHEA-COMP:19517"/>
        <dbReference type="ChEBI" id="CHEBI:15378"/>
        <dbReference type="ChEBI" id="CHEBI:57683"/>
        <dbReference type="ChEBI" id="CHEBI:58211"/>
        <dbReference type="ChEBI" id="CHEBI:132515"/>
        <dbReference type="ChEBI" id="CHEBI:132516"/>
        <dbReference type="EC" id="2.4.1.258"/>
    </reaction>
    <physiologicalReaction direction="left-to-right" evidence="12 14">
        <dbReference type="Rhea" id="RHEA:29528"/>
    </physiologicalReaction>
</comment>
<keyword evidence="7 14" id="KW-0812">Transmembrane</keyword>
<evidence type="ECO:0000256" key="11">
    <source>
        <dbReference type="ARBA" id="ARBA00044743"/>
    </source>
</evidence>
<evidence type="ECO:0000256" key="10">
    <source>
        <dbReference type="ARBA" id="ARBA00023136"/>
    </source>
</evidence>
<reference evidence="15" key="1">
    <citation type="journal article" date="2020" name="Stud. Mycol.">
        <title>101 Dothideomycetes genomes: a test case for predicting lifestyles and emergence of pathogens.</title>
        <authorList>
            <person name="Haridas S."/>
            <person name="Albert R."/>
            <person name="Binder M."/>
            <person name="Bloem J."/>
            <person name="Labutti K."/>
            <person name="Salamov A."/>
            <person name="Andreopoulos B."/>
            <person name="Baker S."/>
            <person name="Barry K."/>
            <person name="Bills G."/>
            <person name="Bluhm B."/>
            <person name="Cannon C."/>
            <person name="Castanera R."/>
            <person name="Culley D."/>
            <person name="Daum C."/>
            <person name="Ezra D."/>
            <person name="Gonzalez J."/>
            <person name="Henrissat B."/>
            <person name="Kuo A."/>
            <person name="Liang C."/>
            <person name="Lipzen A."/>
            <person name="Lutzoni F."/>
            <person name="Magnuson J."/>
            <person name="Mondo S."/>
            <person name="Nolan M."/>
            <person name="Ohm R."/>
            <person name="Pangilinan J."/>
            <person name="Park H.-J."/>
            <person name="Ramirez L."/>
            <person name="Alfaro M."/>
            <person name="Sun H."/>
            <person name="Tritt A."/>
            <person name="Yoshinaga Y."/>
            <person name="Zwiers L.-H."/>
            <person name="Turgeon B."/>
            <person name="Goodwin S."/>
            <person name="Spatafora J."/>
            <person name="Crous P."/>
            <person name="Grigoriev I."/>
        </authorList>
    </citation>
    <scope>NUCLEOTIDE SEQUENCE</scope>
    <source>
        <strain evidence="15">CBS 133067</strain>
    </source>
</reference>